<name>A0A2H3JT12_WOLCO</name>
<protein>
    <submittedName>
        <fullName evidence="2">Uncharacterized protein</fullName>
    </submittedName>
</protein>
<dbReference type="Gene3D" id="3.10.450.50">
    <property type="match status" value="1"/>
</dbReference>
<dbReference type="AlphaFoldDB" id="A0A2H3JT12"/>
<organism evidence="2 3">
    <name type="scientific">Wolfiporia cocos (strain MD-104)</name>
    <name type="common">Brown rot fungus</name>
    <dbReference type="NCBI Taxonomy" id="742152"/>
    <lineage>
        <taxon>Eukaryota</taxon>
        <taxon>Fungi</taxon>
        <taxon>Dikarya</taxon>
        <taxon>Basidiomycota</taxon>
        <taxon>Agaricomycotina</taxon>
        <taxon>Agaricomycetes</taxon>
        <taxon>Polyporales</taxon>
        <taxon>Phaeolaceae</taxon>
        <taxon>Wolfiporia</taxon>
    </lineage>
</organism>
<feature type="region of interest" description="Disordered" evidence="1">
    <location>
        <begin position="174"/>
        <end position="195"/>
    </location>
</feature>
<dbReference type="STRING" id="742152.A0A2H3JT12"/>
<dbReference type="Proteomes" id="UP000218811">
    <property type="component" value="Unassembled WGS sequence"/>
</dbReference>
<feature type="region of interest" description="Disordered" evidence="1">
    <location>
        <begin position="264"/>
        <end position="300"/>
    </location>
</feature>
<feature type="compositionally biased region" description="Low complexity" evidence="1">
    <location>
        <begin position="174"/>
        <end position="183"/>
    </location>
</feature>
<evidence type="ECO:0000313" key="3">
    <source>
        <dbReference type="Proteomes" id="UP000218811"/>
    </source>
</evidence>
<dbReference type="OrthoDB" id="9995831at2759"/>
<sequence length="300" mass="31167">MSNTVVFPATLLAGGTSTSDNAASVSAHTHRATALEICELVYAPARPSWDALERFYEPGATYESPLVTATSRAAIADVHALAHRLAQLDVPRPGALLHALLGGGGAAPTLFTAVRVWDEVRDVAETDSFDGHHKAIVEHTLHIDLLPGLLGPGSLGPSAPPASASAAASSAAPSELVAVSSPHHPLPRPHDRPPPLRLSLPVLTRLSFNDAGRITHHRDFWDAKDLLGLLPGMALVQWVATRALAHGISALVRAGRILVRARAPCGDGDGDEGTGGRDEEEGLARGRAIKGSSGAGRAQA</sequence>
<reference evidence="2 3" key="1">
    <citation type="journal article" date="2012" name="Science">
        <title>The Paleozoic origin of enzymatic lignin decomposition reconstructed from 31 fungal genomes.</title>
        <authorList>
            <person name="Floudas D."/>
            <person name="Binder M."/>
            <person name="Riley R."/>
            <person name="Barry K."/>
            <person name="Blanchette R.A."/>
            <person name="Henrissat B."/>
            <person name="Martinez A.T."/>
            <person name="Otillar R."/>
            <person name="Spatafora J.W."/>
            <person name="Yadav J.S."/>
            <person name="Aerts A."/>
            <person name="Benoit I."/>
            <person name="Boyd A."/>
            <person name="Carlson A."/>
            <person name="Copeland A."/>
            <person name="Coutinho P.M."/>
            <person name="de Vries R.P."/>
            <person name="Ferreira P."/>
            <person name="Findley K."/>
            <person name="Foster B."/>
            <person name="Gaskell J."/>
            <person name="Glotzer D."/>
            <person name="Gorecki P."/>
            <person name="Heitman J."/>
            <person name="Hesse C."/>
            <person name="Hori C."/>
            <person name="Igarashi K."/>
            <person name="Jurgens J.A."/>
            <person name="Kallen N."/>
            <person name="Kersten P."/>
            <person name="Kohler A."/>
            <person name="Kuees U."/>
            <person name="Kumar T.K.A."/>
            <person name="Kuo A."/>
            <person name="LaButti K."/>
            <person name="Larrondo L.F."/>
            <person name="Lindquist E."/>
            <person name="Ling A."/>
            <person name="Lombard V."/>
            <person name="Lucas S."/>
            <person name="Lundell T."/>
            <person name="Martin R."/>
            <person name="McLaughlin D.J."/>
            <person name="Morgenstern I."/>
            <person name="Morin E."/>
            <person name="Murat C."/>
            <person name="Nagy L.G."/>
            <person name="Nolan M."/>
            <person name="Ohm R.A."/>
            <person name="Patyshakuliyeva A."/>
            <person name="Rokas A."/>
            <person name="Ruiz-Duenas F.J."/>
            <person name="Sabat G."/>
            <person name="Salamov A."/>
            <person name="Samejima M."/>
            <person name="Schmutz J."/>
            <person name="Slot J.C."/>
            <person name="St John F."/>
            <person name="Stenlid J."/>
            <person name="Sun H."/>
            <person name="Sun S."/>
            <person name="Syed K."/>
            <person name="Tsang A."/>
            <person name="Wiebenga A."/>
            <person name="Young D."/>
            <person name="Pisabarro A."/>
            <person name="Eastwood D.C."/>
            <person name="Martin F."/>
            <person name="Cullen D."/>
            <person name="Grigoriev I.V."/>
            <person name="Hibbett D.S."/>
        </authorList>
    </citation>
    <scope>NUCLEOTIDE SEQUENCE [LARGE SCALE GENOMIC DNA]</scope>
    <source>
        <strain evidence="2 3">MD-104</strain>
    </source>
</reference>
<evidence type="ECO:0000313" key="2">
    <source>
        <dbReference type="EMBL" id="PCH40948.1"/>
    </source>
</evidence>
<gene>
    <name evidence="2" type="ORF">WOLCODRAFT_137096</name>
</gene>
<proteinExistence type="predicted"/>
<dbReference type="EMBL" id="KB468113">
    <property type="protein sequence ID" value="PCH40948.1"/>
    <property type="molecule type" value="Genomic_DNA"/>
</dbReference>
<accession>A0A2H3JT12</accession>
<keyword evidence="3" id="KW-1185">Reference proteome</keyword>
<dbReference type="OMA" id="LSMWNEV"/>
<evidence type="ECO:0000256" key="1">
    <source>
        <dbReference type="SAM" id="MobiDB-lite"/>
    </source>
</evidence>